<evidence type="ECO:0000259" key="1">
    <source>
        <dbReference type="Pfam" id="PF03372"/>
    </source>
</evidence>
<name>A0AAE1JHU0_9FABA</name>
<keyword evidence="3" id="KW-1185">Reference proteome</keyword>
<dbReference type="InterPro" id="IPR005135">
    <property type="entry name" value="Endo/exonuclease/phosphatase"/>
</dbReference>
<feature type="domain" description="Endonuclease/exonuclease/phosphatase" evidence="1">
    <location>
        <begin position="4"/>
        <end position="139"/>
    </location>
</feature>
<dbReference type="Gene3D" id="3.60.10.10">
    <property type="entry name" value="Endonuclease/exonuclease/phosphatase"/>
    <property type="match status" value="1"/>
</dbReference>
<accession>A0AAE1JHU0</accession>
<dbReference type="InterPro" id="IPR036691">
    <property type="entry name" value="Endo/exonu/phosph_ase_sf"/>
</dbReference>
<protein>
    <recommendedName>
        <fullName evidence="1">Endonuclease/exonuclease/phosphatase domain-containing protein</fullName>
    </recommendedName>
</protein>
<dbReference type="AlphaFoldDB" id="A0AAE1JHU0"/>
<sequence>MIIWNSRGAANRGFATVLKDLKFRYKLDIVVILEPRISGPQAERVIKGWGFNNWVRMESVGFTGGIWIVWERKDLEVEVIVKKEQFIHCRLCLGSENMLFTAVYVSPNEQRRRELWEDVQGMAADIAEPWMIVGDFNEIRSPLEQKGGGRVSEVRCGRFNEWIQQCGLVDVESKGPFYTWKGPKWQVLIGCTRNLTVACAT</sequence>
<dbReference type="Pfam" id="PF03372">
    <property type="entry name" value="Exo_endo_phos"/>
    <property type="match status" value="1"/>
</dbReference>
<dbReference type="PANTHER" id="PTHR35218:SF9">
    <property type="entry name" value="ENDONUCLEASE_EXONUCLEASE_PHOSPHATASE DOMAIN-CONTAINING PROTEIN"/>
    <property type="match status" value="1"/>
</dbReference>
<gene>
    <name evidence="2" type="ORF">QN277_022450</name>
</gene>
<dbReference type="SUPFAM" id="SSF56219">
    <property type="entry name" value="DNase I-like"/>
    <property type="match status" value="1"/>
</dbReference>
<comment type="caution">
    <text evidence="2">The sequence shown here is derived from an EMBL/GenBank/DDBJ whole genome shotgun (WGS) entry which is preliminary data.</text>
</comment>
<dbReference type="Proteomes" id="UP001293593">
    <property type="component" value="Unassembled WGS sequence"/>
</dbReference>
<proteinExistence type="predicted"/>
<reference evidence="2" key="1">
    <citation type="submission" date="2023-10" db="EMBL/GenBank/DDBJ databases">
        <title>Chromosome-level genome of the transformable northern wattle, Acacia crassicarpa.</title>
        <authorList>
            <person name="Massaro I."/>
            <person name="Sinha N.R."/>
            <person name="Poethig S."/>
            <person name="Leichty A.R."/>
        </authorList>
    </citation>
    <scope>NUCLEOTIDE SEQUENCE</scope>
    <source>
        <strain evidence="2">Acra3RX</strain>
        <tissue evidence="2">Leaf</tissue>
    </source>
</reference>
<dbReference type="EMBL" id="JAWXYG010000006">
    <property type="protein sequence ID" value="KAK4269266.1"/>
    <property type="molecule type" value="Genomic_DNA"/>
</dbReference>
<evidence type="ECO:0000313" key="2">
    <source>
        <dbReference type="EMBL" id="KAK4269266.1"/>
    </source>
</evidence>
<dbReference type="PANTHER" id="PTHR35218">
    <property type="entry name" value="RNASE H DOMAIN-CONTAINING PROTEIN"/>
    <property type="match status" value="1"/>
</dbReference>
<organism evidence="2 3">
    <name type="scientific">Acacia crassicarpa</name>
    <name type="common">northern wattle</name>
    <dbReference type="NCBI Taxonomy" id="499986"/>
    <lineage>
        <taxon>Eukaryota</taxon>
        <taxon>Viridiplantae</taxon>
        <taxon>Streptophyta</taxon>
        <taxon>Embryophyta</taxon>
        <taxon>Tracheophyta</taxon>
        <taxon>Spermatophyta</taxon>
        <taxon>Magnoliopsida</taxon>
        <taxon>eudicotyledons</taxon>
        <taxon>Gunneridae</taxon>
        <taxon>Pentapetalae</taxon>
        <taxon>rosids</taxon>
        <taxon>fabids</taxon>
        <taxon>Fabales</taxon>
        <taxon>Fabaceae</taxon>
        <taxon>Caesalpinioideae</taxon>
        <taxon>mimosoid clade</taxon>
        <taxon>Acacieae</taxon>
        <taxon>Acacia</taxon>
    </lineage>
</organism>
<evidence type="ECO:0000313" key="3">
    <source>
        <dbReference type="Proteomes" id="UP001293593"/>
    </source>
</evidence>